<dbReference type="InterPro" id="IPR012997">
    <property type="entry name" value="RplA"/>
</dbReference>
<comment type="function">
    <text evidence="3">Lytic transglycosylase with a strong preference for naked glycan strands that lack stem peptides.</text>
</comment>
<evidence type="ECO:0000256" key="4">
    <source>
        <dbReference type="RuleBase" id="RU003495"/>
    </source>
</evidence>
<evidence type="ECO:0000256" key="3">
    <source>
        <dbReference type="HAMAP-Rule" id="MF_02071"/>
    </source>
</evidence>
<dbReference type="GO" id="GO:0000270">
    <property type="term" value="P:peptidoglycan metabolic process"/>
    <property type="evidence" value="ECO:0007669"/>
    <property type="project" value="UniProtKB-UniRule"/>
</dbReference>
<dbReference type="PANTHER" id="PTHR34183:SF8">
    <property type="entry name" value="ENDOLYTIC PEPTIDOGLYCAN TRANSGLYCOSYLASE RLPA-RELATED"/>
    <property type="match status" value="1"/>
</dbReference>
<keyword evidence="1 3" id="KW-0456">Lyase</keyword>
<dbReference type="GO" id="GO:0008932">
    <property type="term" value="F:lytic endotransglycosylase activity"/>
    <property type="evidence" value="ECO:0007669"/>
    <property type="project" value="UniProtKB-UniRule"/>
</dbReference>
<dbReference type="CDD" id="cd22268">
    <property type="entry name" value="DPBB_RlpA-like"/>
    <property type="match status" value="1"/>
</dbReference>
<dbReference type="HOGENOM" id="CLU_042923_6_2_5"/>
<dbReference type="EMBL" id="CP002083">
    <property type="protein sequence ID" value="ADJ24190.1"/>
    <property type="molecule type" value="Genomic_DNA"/>
</dbReference>
<comment type="similarity">
    <text evidence="3 4">Belongs to the RlpA family.</text>
</comment>
<dbReference type="PANTHER" id="PTHR34183">
    <property type="entry name" value="ENDOLYTIC PEPTIDOGLYCAN TRANSGLYCOSYLASE RLPA"/>
    <property type="match status" value="1"/>
</dbReference>
<evidence type="ECO:0000259" key="5">
    <source>
        <dbReference type="Pfam" id="PF03330"/>
    </source>
</evidence>
<dbReference type="HAMAP" id="MF_02071">
    <property type="entry name" value="RlpA"/>
    <property type="match status" value="1"/>
</dbReference>
<dbReference type="AlphaFoldDB" id="D8JRX2"/>
<evidence type="ECO:0000313" key="6">
    <source>
        <dbReference type="EMBL" id="ADJ24190.1"/>
    </source>
</evidence>
<dbReference type="eggNOG" id="COG0797">
    <property type="taxonomic scope" value="Bacteria"/>
</dbReference>
<dbReference type="InterPro" id="IPR036908">
    <property type="entry name" value="RlpA-like_sf"/>
</dbReference>
<gene>
    <name evidence="3" type="primary">rlpA</name>
    <name evidence="6" type="ordered locus">Hden_2393</name>
</gene>
<feature type="signal peptide" evidence="3">
    <location>
        <begin position="1"/>
        <end position="33"/>
    </location>
</feature>
<dbReference type="NCBIfam" id="TIGR00413">
    <property type="entry name" value="rlpA"/>
    <property type="match status" value="1"/>
</dbReference>
<dbReference type="Gene3D" id="2.40.40.10">
    <property type="entry name" value="RlpA-like domain"/>
    <property type="match status" value="1"/>
</dbReference>
<dbReference type="GO" id="GO:0071555">
    <property type="term" value="P:cell wall organization"/>
    <property type="evidence" value="ECO:0007669"/>
    <property type="project" value="UniProtKB-KW"/>
</dbReference>
<keyword evidence="2 3" id="KW-0961">Cell wall biogenesis/degradation</keyword>
<dbReference type="EC" id="4.2.2.-" evidence="3"/>
<accession>D8JRX2</accession>
<evidence type="ECO:0000313" key="7">
    <source>
        <dbReference type="Proteomes" id="UP000002033"/>
    </source>
</evidence>
<keyword evidence="7" id="KW-1185">Reference proteome</keyword>
<dbReference type="STRING" id="582899.Hden_2393"/>
<dbReference type="InterPro" id="IPR034718">
    <property type="entry name" value="RlpA"/>
</dbReference>
<name>D8JRX2_HYPDA</name>
<dbReference type="SUPFAM" id="SSF50685">
    <property type="entry name" value="Barwin-like endoglucanases"/>
    <property type="match status" value="1"/>
</dbReference>
<feature type="domain" description="RlpA-like protein double-psi beta-barrel" evidence="5">
    <location>
        <begin position="109"/>
        <end position="196"/>
    </location>
</feature>
<feature type="chain" id="PRO_5009991247" description="Endolytic peptidoglycan transglycosylase RlpA" evidence="3">
    <location>
        <begin position="34"/>
        <end position="201"/>
    </location>
</feature>
<reference evidence="7" key="1">
    <citation type="journal article" date="2011" name="J. Bacteriol.">
        <title>Genome sequences of eight morphologically diverse alphaproteobacteria.</title>
        <authorList>
            <consortium name="US DOE Joint Genome Institute"/>
            <person name="Brown P.J."/>
            <person name="Kysela D.T."/>
            <person name="Buechlein A."/>
            <person name="Hemmerich C."/>
            <person name="Brun Y.V."/>
        </authorList>
    </citation>
    <scope>NUCLEOTIDE SEQUENCE [LARGE SCALE GENOMIC DNA]</scope>
    <source>
        <strain evidence="7">ATCC 51888 / DSM 1869 / NCIB 11706 / TK 0415</strain>
    </source>
</reference>
<sequence precursor="true">MVPGGMCVHRWGRVGFVLAINLVAATTAAPLWAESLSDGLAKPAGKALQMGPWAAKITVNKSAIASWSPTVSVTVAVPKVKATATLDPSAVTHPYGLHGPVPDKGRHATTGLASFYGISAGVKTATGERFDPSGMTAAHRTLPFGTRVKVTRVDTGESVVVRINDRGPFKPGRVIDLSEGAAKTLKMTDIGLTNVRLEVMN</sequence>
<evidence type="ECO:0000256" key="2">
    <source>
        <dbReference type="ARBA" id="ARBA00023316"/>
    </source>
</evidence>
<evidence type="ECO:0000256" key="1">
    <source>
        <dbReference type="ARBA" id="ARBA00023239"/>
    </source>
</evidence>
<dbReference type="Proteomes" id="UP000002033">
    <property type="component" value="Chromosome"/>
</dbReference>
<keyword evidence="3" id="KW-0732">Signal</keyword>
<dbReference type="Pfam" id="PF03330">
    <property type="entry name" value="DPBB_1"/>
    <property type="match status" value="1"/>
</dbReference>
<dbReference type="InterPro" id="IPR009009">
    <property type="entry name" value="RlpA-like_DPBB"/>
</dbReference>
<dbReference type="KEGG" id="hdn:Hden_2393"/>
<keyword evidence="6" id="KW-0449">Lipoprotein</keyword>
<proteinExistence type="inferred from homology"/>
<protein>
    <recommendedName>
        <fullName evidence="3">Endolytic peptidoglycan transglycosylase RlpA</fullName>
        <ecNumber evidence="3">4.2.2.-</ecNumber>
    </recommendedName>
</protein>
<organism evidence="6 7">
    <name type="scientific">Hyphomicrobium denitrificans (strain ATCC 51888 / DSM 1869 / NCIMB 11706 / TK 0415)</name>
    <dbReference type="NCBI Taxonomy" id="582899"/>
    <lineage>
        <taxon>Bacteria</taxon>
        <taxon>Pseudomonadati</taxon>
        <taxon>Pseudomonadota</taxon>
        <taxon>Alphaproteobacteria</taxon>
        <taxon>Hyphomicrobiales</taxon>
        <taxon>Hyphomicrobiaceae</taxon>
        <taxon>Hyphomicrobium</taxon>
    </lineage>
</organism>